<evidence type="ECO:0000313" key="2">
    <source>
        <dbReference type="Proteomes" id="UP000422569"/>
    </source>
</evidence>
<dbReference type="Pfam" id="PF00378">
    <property type="entry name" value="ECH_1"/>
    <property type="match status" value="1"/>
</dbReference>
<organism evidence="1 2">
    <name type="scientific">Methylocystis parvus</name>
    <dbReference type="NCBI Taxonomy" id="134"/>
    <lineage>
        <taxon>Bacteria</taxon>
        <taxon>Pseudomonadati</taxon>
        <taxon>Pseudomonadota</taxon>
        <taxon>Alphaproteobacteria</taxon>
        <taxon>Hyphomicrobiales</taxon>
        <taxon>Methylocystaceae</taxon>
        <taxon>Methylocystis</taxon>
    </lineage>
</organism>
<dbReference type="Proteomes" id="UP000422569">
    <property type="component" value="Chromosome"/>
</dbReference>
<dbReference type="GO" id="GO:0003824">
    <property type="term" value="F:catalytic activity"/>
    <property type="evidence" value="ECO:0007669"/>
    <property type="project" value="UniProtKB-ARBA"/>
</dbReference>
<dbReference type="RefSeq" id="WP_016918390.1">
    <property type="nucleotide sequence ID" value="NZ_CP044331.1"/>
</dbReference>
<dbReference type="EMBL" id="CP044331">
    <property type="protein sequence ID" value="QGM96059.1"/>
    <property type="molecule type" value="Genomic_DNA"/>
</dbReference>
<dbReference type="InterPro" id="IPR001753">
    <property type="entry name" value="Enoyl-CoA_hydra/iso"/>
</dbReference>
<proteinExistence type="predicted"/>
<dbReference type="Gene3D" id="3.90.226.10">
    <property type="entry name" value="2-enoyl-CoA Hydratase, Chain A, domain 1"/>
    <property type="match status" value="1"/>
</dbReference>
<sequence>MGLVSSKDWSAFTPSPAGVRLNWLRDRDALVISKTRAGFDRASVDVISGVLREIEGGAHPSLKFLVFDFAEGGAEATRAPEGFSDMVSANAELIVDTPVITIAWARSLMNGLDFDFAMNCSALVAETGARFSFAGEPFDLFGLYAALGRRIGFAKAERLVESERLLSAVEARDLMLVKDVVPEQAAFEGILAYLTQFERRYNASHAIFRAQRMAEPPIDRRPVDMVDRG</sequence>
<accession>A0A6B8M2R3</accession>
<dbReference type="InterPro" id="IPR029045">
    <property type="entry name" value="ClpP/crotonase-like_dom_sf"/>
</dbReference>
<protein>
    <submittedName>
        <fullName evidence="1">Enoyl-CoA hydratase</fullName>
    </submittedName>
</protein>
<name>A0A6B8M2R3_9HYPH</name>
<dbReference type="AlphaFoldDB" id="A0A6B8M2R3"/>
<keyword evidence="2" id="KW-1185">Reference proteome</keyword>
<evidence type="ECO:0000313" key="1">
    <source>
        <dbReference type="EMBL" id="QGM96059.1"/>
    </source>
</evidence>
<gene>
    <name evidence="1" type="ORF">F7D14_00115</name>
</gene>
<reference evidence="1 2" key="1">
    <citation type="submission" date="2019-09" db="EMBL/GenBank/DDBJ databases">
        <title>Isolation and complete genome sequencing of Methylocystis species.</title>
        <authorList>
            <person name="Rumah B.L."/>
            <person name="Stead C.E."/>
            <person name="Stevens B.C."/>
            <person name="Minton N.P."/>
            <person name="Grosse-Honebrink A."/>
            <person name="Zhang Y."/>
        </authorList>
    </citation>
    <scope>NUCLEOTIDE SEQUENCE [LARGE SCALE GENOMIC DNA]</scope>
    <source>
        <strain evidence="1 2">BRCS2</strain>
    </source>
</reference>
<dbReference type="KEGG" id="mpar:F7D14_00115"/>
<dbReference type="SUPFAM" id="SSF52096">
    <property type="entry name" value="ClpP/crotonase"/>
    <property type="match status" value="1"/>
</dbReference>